<evidence type="ECO:0000313" key="3">
    <source>
        <dbReference type="EMBL" id="GBR43499.1"/>
    </source>
</evidence>
<dbReference type="InterPro" id="IPR053728">
    <property type="entry name" value="Alginate_Permeability_Chnl"/>
</dbReference>
<keyword evidence="4" id="KW-1185">Reference proteome</keyword>
<sequence>MPRLHVLKKPSHTFLFSACLLSITTITPPTPAQAAIQTTDGTPQPPSWLPGAPHNRPPVQDYPHAGFVGQPRRIPPNLNRPTQGHQGPWGAFNYGTGEAAGFGPVGRYGIAPWAEDWSDLRNPQKSDDALDPLKFIALNTHKTIWLTLSGETRLRNWAEEAPFLGRRGNPNSGRFTMRNLLGADLHLGEHVRLFGQLVNGDAAGWKGFGYNQTFRKRLDAQQAFIELKGQLAGARTGLLVGRQQFLDAPSYILYNRETPNVPLSWNGTRFYAFWPKFRLDTFDFAQTNTNPTKMFHDTIDWGTRLYGTDGTAVIPTFTIGSNHIHSFFDVFYLRYRYASSLSAVPSGQRTLTGTSSRGNIGARWYGTARDFEFSFGGLYQNGTFQYTNHMPTSTVSAWAINTIAGYRHTPSPLHPFIGAQFDLYSGGKDGHSPTLHTYISPYNPQTTYSDPTTYLQPSNLISLSPVISITPFKGYASLRLKAPVLWRENMNGAIWSSSGPFTFTHPYHGRFVGVEPQAFLLIQLQRHLTWQLIGARFITSNGLHKAGGQSGSFFQSNLVFRF</sequence>
<feature type="domain" description="Alginate export" evidence="2">
    <location>
        <begin position="145"/>
        <end position="551"/>
    </location>
</feature>
<name>A0ABQ0QFZ5_9PROT</name>
<dbReference type="Pfam" id="PF13372">
    <property type="entry name" value="Alginate_exp"/>
    <property type="match status" value="1"/>
</dbReference>
<organism evidence="3 4">
    <name type="scientific">Neokomagataea tanensis NBRC 106556</name>
    <dbReference type="NCBI Taxonomy" id="1223519"/>
    <lineage>
        <taxon>Bacteria</taxon>
        <taxon>Pseudomonadati</taxon>
        <taxon>Pseudomonadota</taxon>
        <taxon>Alphaproteobacteria</taxon>
        <taxon>Acetobacterales</taxon>
        <taxon>Acetobacteraceae</taxon>
        <taxon>Neokomagataea</taxon>
    </lineage>
</organism>
<proteinExistence type="predicted"/>
<evidence type="ECO:0000313" key="4">
    <source>
        <dbReference type="Proteomes" id="UP001062443"/>
    </source>
</evidence>
<dbReference type="RefSeq" id="WP_084366784.1">
    <property type="nucleotide sequence ID" value="NZ_BAQB01000001.1"/>
</dbReference>
<evidence type="ECO:0000259" key="2">
    <source>
        <dbReference type="Pfam" id="PF13372"/>
    </source>
</evidence>
<feature type="chain" id="PRO_5047437773" description="Alginate export domain-containing protein" evidence="1">
    <location>
        <begin position="35"/>
        <end position="562"/>
    </location>
</feature>
<dbReference type="EMBL" id="BAQB01000001">
    <property type="protein sequence ID" value="GBR43499.1"/>
    <property type="molecule type" value="Genomic_DNA"/>
</dbReference>
<dbReference type="InterPro" id="IPR025388">
    <property type="entry name" value="Alginate_export_dom"/>
</dbReference>
<evidence type="ECO:0000256" key="1">
    <source>
        <dbReference type="SAM" id="SignalP"/>
    </source>
</evidence>
<reference evidence="3" key="1">
    <citation type="submission" date="2013-04" db="EMBL/GenBank/DDBJ databases">
        <title>The genome sequencing project of 58 acetic acid bacteria.</title>
        <authorList>
            <person name="Okamoto-Kainuma A."/>
            <person name="Ishikawa M."/>
            <person name="Umino S."/>
            <person name="Koizumi Y."/>
            <person name="Shiwa Y."/>
            <person name="Yoshikawa H."/>
            <person name="Matsutani M."/>
            <person name="Matsushita K."/>
        </authorList>
    </citation>
    <scope>NUCLEOTIDE SEQUENCE</scope>
    <source>
        <strain evidence="3">NBRC 106556</strain>
    </source>
</reference>
<accession>A0ABQ0QFZ5</accession>
<comment type="caution">
    <text evidence="3">The sequence shown here is derived from an EMBL/GenBank/DDBJ whole genome shotgun (WGS) entry which is preliminary data.</text>
</comment>
<keyword evidence="1" id="KW-0732">Signal</keyword>
<dbReference type="Gene3D" id="2.40.160.100">
    <property type="match status" value="1"/>
</dbReference>
<dbReference type="Proteomes" id="UP001062443">
    <property type="component" value="Unassembled WGS sequence"/>
</dbReference>
<gene>
    <name evidence="3" type="ORF">AA106556_0111</name>
</gene>
<protein>
    <recommendedName>
        <fullName evidence="2">Alginate export domain-containing protein</fullName>
    </recommendedName>
</protein>
<feature type="signal peptide" evidence="1">
    <location>
        <begin position="1"/>
        <end position="34"/>
    </location>
</feature>